<organism evidence="1">
    <name type="scientific">Echinometra mathaei</name>
    <name type="common">Rock boring urchin</name>
    <name type="synonym">Echinus mathaei</name>
    <dbReference type="NCBI Taxonomy" id="31178"/>
    <lineage>
        <taxon>Eukaryota</taxon>
        <taxon>Metazoa</taxon>
        <taxon>Echinodermata</taxon>
        <taxon>Eleutherozoa</taxon>
        <taxon>Echinozoa</taxon>
        <taxon>Echinoidea</taxon>
        <taxon>Euechinoidea</taxon>
        <taxon>Echinacea</taxon>
        <taxon>Camarodonta</taxon>
        <taxon>Echinidea</taxon>
        <taxon>Echinometridae</taxon>
        <taxon>Echinometra</taxon>
    </lineage>
</organism>
<protein>
    <submittedName>
        <fullName evidence="1">Sperm-activating peptide (Asn-3, Ser-5 SAP-I)</fullName>
    </submittedName>
</protein>
<dbReference type="Pfam" id="PF08250">
    <property type="entry name" value="Sperm_act_pep"/>
    <property type="match status" value="1"/>
</dbReference>
<accession>Q7M4C5</accession>
<reference evidence="1" key="1">
    <citation type="journal article" date="1989" name="Comp. Biochem. Physiol.">
        <title>A halogenated amino acid-containing sperm activating peptide and its related peptides isolated from the egg jelly of sea urchins, Tripneustes gratilla, Pseudoboletia maculata, Strongylocentrotus nudus, Echinometra mathaei and Heterocentrotus mammillatus.</title>
        <authorList>
            <person name="Yoshino K.I."/>
            <person name="Kajiura H."/>
            <person name="Nomura K."/>
            <person name="Takao T."/>
            <person name="Shimonishi Y."/>
            <person name="Kurita M."/>
            <person name="Yamaguchi M."/>
            <person name="Suzuki N."/>
        </authorList>
    </citation>
    <scope>PROTEIN SEQUENCE</scope>
</reference>
<proteinExistence type="evidence at protein level"/>
<keyword id="KW-0903">Direct protein sequencing</keyword>
<name>Q7M4C5_ECHMA</name>
<evidence type="ECO:0000313" key="1">
    <source>
        <dbReference type="PIR" id="F60589"/>
    </source>
</evidence>
<dbReference type="PIR" id="F60589">
    <property type="entry name" value="F60589"/>
</dbReference>
<sequence length="10" mass="864">GFNLSGGGVG</sequence>
<dbReference type="InterPro" id="IPR013254">
    <property type="entry name" value="Sperm_act_pept"/>
</dbReference>